<name>A0A517LXP4_9BACT</name>
<organism evidence="1 2">
    <name type="scientific">Rosistilla ulvae</name>
    <dbReference type="NCBI Taxonomy" id="1930277"/>
    <lineage>
        <taxon>Bacteria</taxon>
        <taxon>Pseudomonadati</taxon>
        <taxon>Planctomycetota</taxon>
        <taxon>Planctomycetia</taxon>
        <taxon>Pirellulales</taxon>
        <taxon>Pirellulaceae</taxon>
        <taxon>Rosistilla</taxon>
    </lineage>
</organism>
<protein>
    <recommendedName>
        <fullName evidence="3">DUF1552 domain-containing protein</fullName>
    </recommendedName>
</protein>
<gene>
    <name evidence="1" type="ORF">EC9_15580</name>
</gene>
<evidence type="ECO:0008006" key="3">
    <source>
        <dbReference type="Google" id="ProtNLM"/>
    </source>
</evidence>
<dbReference type="InterPro" id="IPR011447">
    <property type="entry name" value="DUF1552"/>
</dbReference>
<dbReference type="KEGG" id="ruv:EC9_15580"/>
<dbReference type="InterPro" id="IPR006311">
    <property type="entry name" value="TAT_signal"/>
</dbReference>
<dbReference type="AlphaFoldDB" id="A0A517LXP4"/>
<sequence length="457" mass="50068">MRRMNTHATTLNRRTLLRGLGTAIALPLLDAMSPTRCLTAAAAPTNTAIPMRLAFLYVPNGMHMPDWKPSKEGSDYELPRTLKELAAHRSDFNVMTGLALKGAEAQGDGGGDHARSVAAFLTGAHPKKTDGANIQNGVSVDQVAADAIGSATRFASLELGLENSAQAGTCDSGYSCAYSSNMSWRNATSPVAKEIDPAKVFDRLFGHGDGGAVREARATRHKYRKSVLDFALQEANQLKDQLGVLDRRKLDEYLYSVRSIERRIVGTDKLDATEEGVPDYPRPAGVPREMQKHADLMLDMMTLAMQTDSTRVISFMFTNAGSNRGYPELEVREGHHELSHHGKSEEKQTKIATINRFYAQRFAYFLERLKQVPEGDGTLLDHSAIVYGSGISDGDRHNHDDLPILLAGRAGGRIQTGRHIVYPKKTPLCNLYLWMLQQAGAPSESFGDSNGVIDRLS</sequence>
<dbReference type="Pfam" id="PF07586">
    <property type="entry name" value="HXXSHH"/>
    <property type="match status" value="1"/>
</dbReference>
<evidence type="ECO:0000313" key="2">
    <source>
        <dbReference type="Proteomes" id="UP000319557"/>
    </source>
</evidence>
<reference evidence="1 2" key="1">
    <citation type="submission" date="2019-02" db="EMBL/GenBank/DDBJ databases">
        <title>Deep-cultivation of Planctomycetes and their phenomic and genomic characterization uncovers novel biology.</title>
        <authorList>
            <person name="Wiegand S."/>
            <person name="Jogler M."/>
            <person name="Boedeker C."/>
            <person name="Pinto D."/>
            <person name="Vollmers J."/>
            <person name="Rivas-Marin E."/>
            <person name="Kohn T."/>
            <person name="Peeters S.H."/>
            <person name="Heuer A."/>
            <person name="Rast P."/>
            <person name="Oberbeckmann S."/>
            <person name="Bunk B."/>
            <person name="Jeske O."/>
            <person name="Meyerdierks A."/>
            <person name="Storesund J.E."/>
            <person name="Kallscheuer N."/>
            <person name="Luecker S."/>
            <person name="Lage O.M."/>
            <person name="Pohl T."/>
            <person name="Merkel B.J."/>
            <person name="Hornburger P."/>
            <person name="Mueller R.-W."/>
            <person name="Bruemmer F."/>
            <person name="Labrenz M."/>
            <person name="Spormann A.M."/>
            <person name="Op den Camp H."/>
            <person name="Overmann J."/>
            <person name="Amann R."/>
            <person name="Jetten M.S.M."/>
            <person name="Mascher T."/>
            <person name="Medema M.H."/>
            <person name="Devos D.P."/>
            <person name="Kaster A.-K."/>
            <person name="Ovreas L."/>
            <person name="Rohde M."/>
            <person name="Galperin M.Y."/>
            <person name="Jogler C."/>
        </authorList>
    </citation>
    <scope>NUCLEOTIDE SEQUENCE [LARGE SCALE GENOMIC DNA]</scope>
    <source>
        <strain evidence="1 2">EC9</strain>
    </source>
</reference>
<proteinExistence type="predicted"/>
<dbReference type="PROSITE" id="PS51318">
    <property type="entry name" value="TAT"/>
    <property type="match status" value="1"/>
</dbReference>
<accession>A0A517LXP4</accession>
<evidence type="ECO:0000313" key="1">
    <source>
        <dbReference type="EMBL" id="QDS87380.1"/>
    </source>
</evidence>
<keyword evidence="2" id="KW-1185">Reference proteome</keyword>
<dbReference type="Proteomes" id="UP000319557">
    <property type="component" value="Chromosome"/>
</dbReference>
<dbReference type="EMBL" id="CP036261">
    <property type="protein sequence ID" value="QDS87380.1"/>
    <property type="molecule type" value="Genomic_DNA"/>
</dbReference>